<evidence type="ECO:0000256" key="2">
    <source>
        <dbReference type="ARBA" id="ARBA00022692"/>
    </source>
</evidence>
<sequence>MFAVDTATWINAGVSIAVAFLIATLLDRLFRGRAAREVATKAGLSRSGATRLRFVRRLLYAVIVLIGIAIALSGFDGVSNLARGLLASGAIAAAVIGFAARQVLANFVAGIMLAITQPIRVGDWVTFEGNYGVVEDVHLNFTILKTASQQRIVIPNEKLAAGILKNDTLVVEVVSPDVSVWVPPEADVEAAIAALEDETHQEVTVAEAVPWGTRLTVGSDPVPPPDRAPHEAQVRRQCLARLRKEGLLRGQSN</sequence>
<dbReference type="Gene3D" id="1.10.287.1260">
    <property type="match status" value="1"/>
</dbReference>
<proteinExistence type="predicted"/>
<organism evidence="7 8">
    <name type="scientific">Solirubrobacter pauli</name>
    <dbReference type="NCBI Taxonomy" id="166793"/>
    <lineage>
        <taxon>Bacteria</taxon>
        <taxon>Bacillati</taxon>
        <taxon>Actinomycetota</taxon>
        <taxon>Thermoleophilia</taxon>
        <taxon>Solirubrobacterales</taxon>
        <taxon>Solirubrobacteraceae</taxon>
        <taxon>Solirubrobacter</taxon>
    </lineage>
</organism>
<feature type="transmembrane region" description="Helical" evidence="5">
    <location>
        <begin position="6"/>
        <end position="26"/>
    </location>
</feature>
<keyword evidence="2 5" id="KW-0812">Transmembrane</keyword>
<keyword evidence="3 5" id="KW-1133">Transmembrane helix</keyword>
<evidence type="ECO:0000256" key="3">
    <source>
        <dbReference type="ARBA" id="ARBA00022989"/>
    </source>
</evidence>
<dbReference type="GO" id="GO:0016020">
    <property type="term" value="C:membrane"/>
    <property type="evidence" value="ECO:0007669"/>
    <property type="project" value="UniProtKB-SubCell"/>
</dbReference>
<feature type="transmembrane region" description="Helical" evidence="5">
    <location>
        <begin position="58"/>
        <end position="75"/>
    </location>
</feature>
<dbReference type="InterPro" id="IPR023408">
    <property type="entry name" value="MscS_beta-dom_sf"/>
</dbReference>
<dbReference type="Gene3D" id="2.30.30.60">
    <property type="match status" value="1"/>
</dbReference>
<keyword evidence="8" id="KW-1185">Reference proteome</keyword>
<name>A0A660LE79_9ACTN</name>
<dbReference type="AlphaFoldDB" id="A0A660LE79"/>
<reference evidence="7 8" key="1">
    <citation type="submission" date="2018-10" db="EMBL/GenBank/DDBJ databases">
        <title>Genomic Encyclopedia of Archaeal and Bacterial Type Strains, Phase II (KMG-II): from individual species to whole genera.</title>
        <authorList>
            <person name="Goeker M."/>
        </authorList>
    </citation>
    <scope>NUCLEOTIDE SEQUENCE [LARGE SCALE GENOMIC DNA]</scope>
    <source>
        <strain evidence="7 8">DSM 14954</strain>
    </source>
</reference>
<dbReference type="Proteomes" id="UP000278962">
    <property type="component" value="Unassembled WGS sequence"/>
</dbReference>
<evidence type="ECO:0000313" key="8">
    <source>
        <dbReference type="Proteomes" id="UP000278962"/>
    </source>
</evidence>
<accession>A0A660LE79</accession>
<comment type="caution">
    <text evidence="7">The sequence shown here is derived from an EMBL/GenBank/DDBJ whole genome shotgun (WGS) entry which is preliminary data.</text>
</comment>
<dbReference type="RefSeq" id="WP_121250198.1">
    <property type="nucleotide sequence ID" value="NZ_RBIL01000001.1"/>
</dbReference>
<dbReference type="OrthoDB" id="9799209at2"/>
<keyword evidence="4 5" id="KW-0472">Membrane</keyword>
<dbReference type="InterPro" id="IPR006685">
    <property type="entry name" value="MscS_channel_2nd"/>
</dbReference>
<evidence type="ECO:0000259" key="6">
    <source>
        <dbReference type="Pfam" id="PF00924"/>
    </source>
</evidence>
<evidence type="ECO:0000313" key="7">
    <source>
        <dbReference type="EMBL" id="RKQ92505.1"/>
    </source>
</evidence>
<dbReference type="SUPFAM" id="SSF50182">
    <property type="entry name" value="Sm-like ribonucleoproteins"/>
    <property type="match status" value="1"/>
</dbReference>
<gene>
    <name evidence="7" type="ORF">C8N24_2354</name>
</gene>
<dbReference type="EMBL" id="RBIL01000001">
    <property type="protein sequence ID" value="RKQ92505.1"/>
    <property type="molecule type" value="Genomic_DNA"/>
</dbReference>
<dbReference type="InterPro" id="IPR010920">
    <property type="entry name" value="LSM_dom_sf"/>
</dbReference>
<protein>
    <submittedName>
        <fullName evidence="7">Mechanosensitive ion channel-like protein</fullName>
    </submittedName>
</protein>
<evidence type="ECO:0000256" key="5">
    <source>
        <dbReference type="SAM" id="Phobius"/>
    </source>
</evidence>
<dbReference type="GO" id="GO:0008381">
    <property type="term" value="F:mechanosensitive monoatomic ion channel activity"/>
    <property type="evidence" value="ECO:0007669"/>
    <property type="project" value="InterPro"/>
</dbReference>
<comment type="subcellular location">
    <subcellularLocation>
        <location evidence="1">Membrane</location>
    </subcellularLocation>
</comment>
<feature type="domain" description="Mechanosensitive ion channel MscS" evidence="6">
    <location>
        <begin position="103"/>
        <end position="166"/>
    </location>
</feature>
<dbReference type="Pfam" id="PF00924">
    <property type="entry name" value="MS_channel_2nd"/>
    <property type="match status" value="1"/>
</dbReference>
<dbReference type="PANTHER" id="PTHR30221">
    <property type="entry name" value="SMALL-CONDUCTANCE MECHANOSENSITIVE CHANNEL"/>
    <property type="match status" value="1"/>
</dbReference>
<dbReference type="PANTHER" id="PTHR30221:SF1">
    <property type="entry name" value="SMALL-CONDUCTANCE MECHANOSENSITIVE CHANNEL"/>
    <property type="match status" value="1"/>
</dbReference>
<dbReference type="InterPro" id="IPR045275">
    <property type="entry name" value="MscS_archaea/bacteria_type"/>
</dbReference>
<evidence type="ECO:0000256" key="4">
    <source>
        <dbReference type="ARBA" id="ARBA00023136"/>
    </source>
</evidence>
<evidence type="ECO:0000256" key="1">
    <source>
        <dbReference type="ARBA" id="ARBA00004370"/>
    </source>
</evidence>